<keyword evidence="2" id="KW-0238">DNA-binding</keyword>
<dbReference type="RefSeq" id="WP_058869639.1">
    <property type="nucleotide sequence ID" value="NZ_CP031011.1"/>
</dbReference>
<name>A0A0W8H0I7_ACIJO</name>
<dbReference type="InterPro" id="IPR010985">
    <property type="entry name" value="Ribbon_hlx_hlx"/>
</dbReference>
<evidence type="ECO:0000259" key="4">
    <source>
        <dbReference type="Pfam" id="PF08753"/>
    </source>
</evidence>
<dbReference type="InterPro" id="IPR013321">
    <property type="entry name" value="Arc_rbn_hlx_hlx"/>
</dbReference>
<dbReference type="InterPro" id="IPR027271">
    <property type="entry name" value="Acetolactate_synth/TF_NikR_C"/>
</dbReference>
<dbReference type="InterPro" id="IPR045865">
    <property type="entry name" value="ACT-like_dom_sf"/>
</dbReference>
<reference evidence="6 7" key="1">
    <citation type="submission" date="2017-11" db="EMBL/GenBank/DDBJ databases">
        <title>Infants hospitalized years apart are colonized by the same room-sourced microbial strains.</title>
        <authorList>
            <person name="Brooks B."/>
            <person name="Olm M.R."/>
            <person name="Firek B.A."/>
            <person name="Baker R."/>
            <person name="Thomas B.C."/>
            <person name="Morowitz M.J."/>
            <person name="Banfield J.F."/>
        </authorList>
    </citation>
    <scope>NUCLEOTIDE SEQUENCE [LARGE SCALE GENOMIC DNA]</scope>
    <source>
        <strain evidence="6">S2_003_000_R3_20</strain>
    </source>
</reference>
<reference evidence="5" key="2">
    <citation type="submission" date="2022-09" db="EMBL/GenBank/DDBJ databases">
        <title>Intensive care unit water sources are persistently colonized with multi-drug resistant bacteria and are the site of extensive horizontal gene transfer of antibiotic resistance genes.</title>
        <authorList>
            <person name="Diorio-Toth L."/>
        </authorList>
    </citation>
    <scope>NUCLEOTIDE SEQUENCE</scope>
    <source>
        <strain evidence="5">GD03851</strain>
    </source>
</reference>
<dbReference type="SUPFAM" id="SSF55021">
    <property type="entry name" value="ACT-like"/>
    <property type="match status" value="1"/>
</dbReference>
<dbReference type="GO" id="GO:0003677">
    <property type="term" value="F:DNA binding"/>
    <property type="evidence" value="ECO:0007669"/>
    <property type="project" value="TreeGrafter"/>
</dbReference>
<accession>A0A0W8H0I7</accession>
<evidence type="ECO:0000313" key="7">
    <source>
        <dbReference type="Proteomes" id="UP000249282"/>
    </source>
</evidence>
<evidence type="ECO:0000256" key="2">
    <source>
        <dbReference type="ARBA" id="ARBA00023125"/>
    </source>
</evidence>
<dbReference type="Gene3D" id="1.10.1220.10">
    <property type="entry name" value="Met repressor-like"/>
    <property type="match status" value="1"/>
</dbReference>
<dbReference type="InterPro" id="IPR014864">
    <property type="entry name" value="TF_NikR_Ni-bd_C"/>
</dbReference>
<sequence>MPKHKLARISITVPELTVDALDQKIVDQHYESRSQAIVDMINKHLIADQEQRNAVMVGTFTLLYDASVTPLRVQLLDLQQQFLEQVVSSLHIQLDEQKILEVMILQGFSAELKALSQQFIALKGVIKGHLELMDAVMPPIPQNEKQRALKS</sequence>
<dbReference type="InterPro" id="IPR050192">
    <property type="entry name" value="CopG/NikR_regulator"/>
</dbReference>
<dbReference type="PANTHER" id="PTHR34719">
    <property type="entry name" value="NICKEL-RESPONSIVE REGULATOR"/>
    <property type="match status" value="1"/>
</dbReference>
<dbReference type="Proteomes" id="UP001161099">
    <property type="component" value="Unassembled WGS sequence"/>
</dbReference>
<dbReference type="Gene3D" id="3.30.70.1150">
    <property type="entry name" value="ACT-like. Chain A, domain 2"/>
    <property type="match status" value="1"/>
</dbReference>
<dbReference type="Proteomes" id="UP000249282">
    <property type="component" value="Unassembled WGS sequence"/>
</dbReference>
<keyword evidence="1" id="KW-0805">Transcription regulation</keyword>
<dbReference type="EMBL" id="QFQJ01000004">
    <property type="protein sequence ID" value="PZQ93391.1"/>
    <property type="molecule type" value="Genomic_DNA"/>
</dbReference>
<dbReference type="SUPFAM" id="SSF47598">
    <property type="entry name" value="Ribbon-helix-helix"/>
    <property type="match status" value="1"/>
</dbReference>
<organism evidence="6 7">
    <name type="scientific">Acinetobacter johnsonii</name>
    <dbReference type="NCBI Taxonomy" id="40214"/>
    <lineage>
        <taxon>Bacteria</taxon>
        <taxon>Pseudomonadati</taxon>
        <taxon>Pseudomonadota</taxon>
        <taxon>Gammaproteobacteria</taxon>
        <taxon>Moraxellales</taxon>
        <taxon>Moraxellaceae</taxon>
        <taxon>Acinetobacter</taxon>
    </lineage>
</organism>
<dbReference type="GO" id="GO:0006355">
    <property type="term" value="P:regulation of DNA-templated transcription"/>
    <property type="evidence" value="ECO:0007669"/>
    <property type="project" value="InterPro"/>
</dbReference>
<evidence type="ECO:0000313" key="5">
    <source>
        <dbReference type="EMBL" id="MDH0656142.1"/>
    </source>
</evidence>
<dbReference type="AlphaFoldDB" id="A0A0W8H0I7"/>
<dbReference type="PANTHER" id="PTHR34719:SF2">
    <property type="entry name" value="NICKEL-RESPONSIVE REGULATOR"/>
    <property type="match status" value="1"/>
</dbReference>
<keyword evidence="3" id="KW-0804">Transcription</keyword>
<gene>
    <name evidence="6" type="ORF">DI542_02105</name>
    <name evidence="5" type="ORF">N5D11_08425</name>
</gene>
<protein>
    <submittedName>
        <fullName evidence="6">Transcriptional regulator</fullName>
    </submittedName>
</protein>
<comment type="caution">
    <text evidence="6">The sequence shown here is derived from an EMBL/GenBank/DDBJ whole genome shotgun (WGS) entry which is preliminary data.</text>
</comment>
<evidence type="ECO:0000256" key="1">
    <source>
        <dbReference type="ARBA" id="ARBA00023015"/>
    </source>
</evidence>
<evidence type="ECO:0000313" key="6">
    <source>
        <dbReference type="EMBL" id="PZQ93391.1"/>
    </source>
</evidence>
<dbReference type="Pfam" id="PF08753">
    <property type="entry name" value="NikR_C"/>
    <property type="match status" value="1"/>
</dbReference>
<feature type="domain" description="Transcription factor NikR nickel binding C-terminal" evidence="4">
    <location>
        <begin position="57"/>
        <end position="132"/>
    </location>
</feature>
<proteinExistence type="predicted"/>
<dbReference type="EMBL" id="JAOCDR010000014">
    <property type="protein sequence ID" value="MDH0656142.1"/>
    <property type="molecule type" value="Genomic_DNA"/>
</dbReference>
<evidence type="ECO:0000256" key="3">
    <source>
        <dbReference type="ARBA" id="ARBA00023163"/>
    </source>
</evidence>
<dbReference type="CDD" id="cd22231">
    <property type="entry name" value="RHH_NikR_HicB-like"/>
    <property type="match status" value="1"/>
</dbReference>